<dbReference type="SMART" id="SM00479">
    <property type="entry name" value="EXOIII"/>
    <property type="match status" value="1"/>
</dbReference>
<evidence type="ECO:0000313" key="2">
    <source>
        <dbReference type="EMBL" id="MFD1483643.1"/>
    </source>
</evidence>
<proteinExistence type="predicted"/>
<reference evidence="3" key="1">
    <citation type="journal article" date="2019" name="Int. J. Syst. Evol. Microbiol.">
        <title>The Global Catalogue of Microorganisms (GCM) 10K type strain sequencing project: providing services to taxonomists for standard genome sequencing and annotation.</title>
        <authorList>
            <consortium name="The Broad Institute Genomics Platform"/>
            <consortium name="The Broad Institute Genome Sequencing Center for Infectious Disease"/>
            <person name="Wu L."/>
            <person name="Ma J."/>
        </authorList>
    </citation>
    <scope>NUCLEOTIDE SEQUENCE [LARGE SCALE GENOMIC DNA]</scope>
    <source>
        <strain evidence="3">CCM 8903</strain>
    </source>
</reference>
<dbReference type="EMBL" id="JBHTON010000001">
    <property type="protein sequence ID" value="MFD1483643.1"/>
    <property type="molecule type" value="Genomic_DNA"/>
</dbReference>
<dbReference type="Gene3D" id="3.30.420.10">
    <property type="entry name" value="Ribonuclease H-like superfamily/Ribonuclease H"/>
    <property type="match status" value="1"/>
</dbReference>
<protein>
    <submittedName>
        <fullName evidence="2">PolC-type DNA polymerase III</fullName>
    </submittedName>
</protein>
<dbReference type="InterPro" id="IPR013520">
    <property type="entry name" value="Ribonucl_H"/>
</dbReference>
<dbReference type="InterPro" id="IPR012337">
    <property type="entry name" value="RNaseH-like_sf"/>
</dbReference>
<dbReference type="CDD" id="cd06127">
    <property type="entry name" value="DEDDh"/>
    <property type="match status" value="1"/>
</dbReference>
<gene>
    <name evidence="2" type="ORF">ACFQ5J_00065</name>
</gene>
<dbReference type="SUPFAM" id="SSF53098">
    <property type="entry name" value="Ribonuclease H-like"/>
    <property type="match status" value="1"/>
</dbReference>
<dbReference type="InterPro" id="IPR036397">
    <property type="entry name" value="RNaseH_sf"/>
</dbReference>
<evidence type="ECO:0000259" key="1">
    <source>
        <dbReference type="SMART" id="SM00479"/>
    </source>
</evidence>
<comment type="caution">
    <text evidence="2">The sequence shown here is derived from an EMBL/GenBank/DDBJ whole genome shotgun (WGS) entry which is preliminary data.</text>
</comment>
<sequence>MDDLKEALQTLFTPEWQPQLLTALKTLARVGGGDPAAIGLTGLTLDLRGLWPQTLTIADQVLVSETLWPRITATATLASQPPVAKPVDWLVRKLLRQYTTALRDPEQLPQAIFPQWAAVRALYNHLQAYAAINHQQHLDAEQAPVTLTLFGPVAAETKALLAQTPVVWHPQTMTPPWQRAFSAQTHMEDLEIAAAKPRMGHAEAGLQNDVLVRARGLKKRHWHQTAAPAFSVQPPQLRQLSGRPAAYTVFDLEFSSGNQQEGQFATEIGAVKVRAGEIVDVFDAFVQIPHGKRLNRRSQALTGIHTGLLMRYGRPPATALTEFQNFIGQDPLLGFAVKGGDLLVMQRQFGLYATPGRILDVADLAKASGPMPGLPDVGLAKYRRYLGLDILAHGAIYDAVTTYALYAYLQGQPLLPEELMTKFNQVFAATSFK</sequence>
<dbReference type="Proteomes" id="UP001597252">
    <property type="component" value="Unassembled WGS sequence"/>
</dbReference>
<organism evidence="2 3">
    <name type="scientific">Lacticaseibacillus baoqingensis</name>
    <dbReference type="NCBI Taxonomy" id="2486013"/>
    <lineage>
        <taxon>Bacteria</taxon>
        <taxon>Bacillati</taxon>
        <taxon>Bacillota</taxon>
        <taxon>Bacilli</taxon>
        <taxon>Lactobacillales</taxon>
        <taxon>Lactobacillaceae</taxon>
        <taxon>Lacticaseibacillus</taxon>
    </lineage>
</organism>
<evidence type="ECO:0000313" key="3">
    <source>
        <dbReference type="Proteomes" id="UP001597252"/>
    </source>
</evidence>
<dbReference type="RefSeq" id="WP_164508445.1">
    <property type="nucleotide sequence ID" value="NZ_JBHTON010000001.1"/>
</dbReference>
<name>A0ABW4E3E7_9LACO</name>
<dbReference type="Pfam" id="PF00929">
    <property type="entry name" value="RNase_T"/>
    <property type="match status" value="1"/>
</dbReference>
<keyword evidence="3" id="KW-1185">Reference proteome</keyword>
<accession>A0ABW4E3E7</accession>
<feature type="domain" description="Exonuclease" evidence="1">
    <location>
        <begin position="246"/>
        <end position="415"/>
    </location>
</feature>